<proteinExistence type="predicted"/>
<dbReference type="EMBL" id="CYXX01000016">
    <property type="protein sequence ID" value="CUN16863.1"/>
    <property type="molecule type" value="Genomic_DNA"/>
</dbReference>
<accession>A0A173UP71</accession>
<dbReference type="Proteomes" id="UP000095453">
    <property type="component" value="Unassembled WGS sequence"/>
</dbReference>
<name>A0A173UP71_9FIRM</name>
<protein>
    <submittedName>
        <fullName evidence="2">Uncharacterized protein</fullName>
    </submittedName>
</protein>
<evidence type="ECO:0000313" key="2">
    <source>
        <dbReference type="EMBL" id="CUN16863.1"/>
    </source>
</evidence>
<feature type="region of interest" description="Disordered" evidence="1">
    <location>
        <begin position="239"/>
        <end position="272"/>
    </location>
</feature>
<evidence type="ECO:0000256" key="1">
    <source>
        <dbReference type="SAM" id="MobiDB-lite"/>
    </source>
</evidence>
<dbReference type="AlphaFoldDB" id="A0A173UP71"/>
<dbReference type="RefSeq" id="WP_055169954.1">
    <property type="nucleotide sequence ID" value="NZ_CYXX01000016.1"/>
</dbReference>
<evidence type="ECO:0000313" key="3">
    <source>
        <dbReference type="Proteomes" id="UP000095453"/>
    </source>
</evidence>
<sequence>MQPQGDSIWGNINLCIEIALNIYYLCGEKGEGIVIPKEQAEKDFSPETVAAGKESDGYLYYPKGEAMEMFRHEMLQKRLVMIKKMELAATEQMEAVRKGGQAAALARFQDIEPPGDREENKKRIWNGIYILNGEEQKIAVHERIAEAFLTPYACEFGRRENGYFYYTLQSAALPLYELKGVVPECQEMIVSEESLYATICTHYPAYRERYNALVAQEQQIPQIDAPANLFLQEQLDRGQTEADEETVHEEAFAEEEADEDEYGEQVDYGFGV</sequence>
<gene>
    <name evidence="2" type="ORF">ERS852444_02200</name>
</gene>
<feature type="compositionally biased region" description="Acidic residues" evidence="1">
    <location>
        <begin position="241"/>
        <end position="264"/>
    </location>
</feature>
<organism evidence="2 3">
    <name type="scientific">Roseburia inulinivorans</name>
    <dbReference type="NCBI Taxonomy" id="360807"/>
    <lineage>
        <taxon>Bacteria</taxon>
        <taxon>Bacillati</taxon>
        <taxon>Bacillota</taxon>
        <taxon>Clostridia</taxon>
        <taxon>Lachnospirales</taxon>
        <taxon>Lachnospiraceae</taxon>
        <taxon>Roseburia</taxon>
    </lineage>
</organism>
<reference evidence="2 3" key="1">
    <citation type="submission" date="2015-09" db="EMBL/GenBank/DDBJ databases">
        <authorList>
            <consortium name="Pathogen Informatics"/>
        </authorList>
    </citation>
    <scope>NUCLEOTIDE SEQUENCE [LARGE SCALE GENOMIC DNA]</scope>
    <source>
        <strain evidence="2 3">2789STDY5608887</strain>
    </source>
</reference>